<keyword evidence="7 12" id="KW-1133">Transmembrane helix</keyword>
<sequence>MIMGTKSLTTLFISSLILSLSSAQTCTDDYTFTNNKVFTTCNPLPYLSSFLHWTYHASNSTVDIAYRHTGVDTSTWVAWALNLDSTKMVGSQSLVAYHNSSTSVIAHTSAITAYNTDLSASSLSFEVPSISAEYVGNVMVIYATLVLPSGQTVFNQVWQSGPVSSGKLAEHPTTGDNMASYGTVNFVNGQSTGSSGGGALQRRKNVHGILNAVSWGTLMPLGAMIARYLKVFKAADPAWFYLHVACQSSAYIVGVAGWATGLKLGSDSAGVTHSTHRNIGITLFALGTLQVFALLLRPKKDHKIRIYWNVYHWTVGYLTIILSIVNIFEGIDILNPGKNWKRAYISIIIFLGSNAAMLEAYTWYLVIKRKKTGSDKYPNGANGVTGYGNGTRSQQAV</sequence>
<dbReference type="Pfam" id="PF03188">
    <property type="entry name" value="Cytochrom_B561"/>
    <property type="match status" value="1"/>
</dbReference>
<evidence type="ECO:0000256" key="8">
    <source>
        <dbReference type="ARBA" id="ARBA00023136"/>
    </source>
</evidence>
<comment type="caution">
    <text evidence="16">The sequence shown here is derived from an EMBL/GenBank/DDBJ whole genome shotgun (WGS) entry which is preliminary data.</text>
</comment>
<keyword evidence="3 12" id="KW-0812">Transmembrane</keyword>
<keyword evidence="17" id="KW-1185">Reference proteome</keyword>
<evidence type="ECO:0000256" key="9">
    <source>
        <dbReference type="ARBA" id="ARBA00053871"/>
    </source>
</evidence>
<dbReference type="InterPro" id="IPR045265">
    <property type="entry name" value="AIR12_DOMON"/>
</dbReference>
<evidence type="ECO:0000256" key="13">
    <source>
        <dbReference type="SAM" id="SignalP"/>
    </source>
</evidence>
<proteinExistence type="predicted"/>
<dbReference type="SMART" id="SM00665">
    <property type="entry name" value="B561"/>
    <property type="match status" value="1"/>
</dbReference>
<feature type="binding site" description="axial binding residue" evidence="11">
    <location>
        <position position="312"/>
    </location>
    <ligand>
        <name>heme b</name>
        <dbReference type="ChEBI" id="CHEBI:60344"/>
        <label>1</label>
    </ligand>
    <ligandPart>
        <name>Fe</name>
        <dbReference type="ChEBI" id="CHEBI:18248"/>
    </ligandPart>
</feature>
<evidence type="ECO:0000256" key="2">
    <source>
        <dbReference type="ARBA" id="ARBA00022448"/>
    </source>
</evidence>
<dbReference type="Gene3D" id="1.20.120.1770">
    <property type="match status" value="1"/>
</dbReference>
<dbReference type="AlphaFoldDB" id="A0AAV6K017"/>
<dbReference type="PANTHER" id="PTHR23130:SF199">
    <property type="entry name" value="CYTOCHROME B561 AND DOMON DOMAIN-CONTAINING PROTEIN"/>
    <property type="match status" value="1"/>
</dbReference>
<feature type="binding site" description="axial binding residue" evidence="11">
    <location>
        <position position="207"/>
    </location>
    <ligand>
        <name>heme b</name>
        <dbReference type="ChEBI" id="CHEBI:60344"/>
        <label>1</label>
    </ligand>
    <ligandPart>
        <name>Fe</name>
        <dbReference type="ChEBI" id="CHEBI:18248"/>
    </ligandPart>
</feature>
<feature type="binding site" description="axial binding residue" evidence="11">
    <location>
        <position position="243"/>
    </location>
    <ligand>
        <name>heme b</name>
        <dbReference type="ChEBI" id="CHEBI:60344"/>
        <label>1</label>
    </ligand>
    <ligandPart>
        <name>Fe</name>
        <dbReference type="ChEBI" id="CHEBI:18248"/>
    </ligandPart>
</feature>
<feature type="transmembrane region" description="Helical" evidence="12">
    <location>
        <begin position="238"/>
        <end position="259"/>
    </location>
</feature>
<comment type="function">
    <text evidence="9">May act as a catecholamine-responsive trans-membrane electron transporter.</text>
</comment>
<evidence type="ECO:0000256" key="10">
    <source>
        <dbReference type="PIRNR" id="PIRNR037471"/>
    </source>
</evidence>
<feature type="chain" id="PRO_5044714860" description="Cytochrome b561 and DOMON domain-containing protein" evidence="13">
    <location>
        <begin position="24"/>
        <end position="397"/>
    </location>
</feature>
<feature type="transmembrane region" description="Helical" evidence="12">
    <location>
        <begin position="343"/>
        <end position="366"/>
    </location>
</feature>
<feature type="signal peptide" evidence="13">
    <location>
        <begin position="1"/>
        <end position="23"/>
    </location>
</feature>
<dbReference type="CDD" id="cd08760">
    <property type="entry name" value="Cyt_b561_FRRS1_like"/>
    <property type="match status" value="1"/>
</dbReference>
<evidence type="ECO:0000256" key="4">
    <source>
        <dbReference type="ARBA" id="ARBA00022723"/>
    </source>
</evidence>
<protein>
    <recommendedName>
        <fullName evidence="10">Cytochrome b561 and DOMON domain-containing protein</fullName>
    </recommendedName>
</protein>
<dbReference type="FunFam" id="1.20.120.1770:FF:000007">
    <property type="entry name" value="Cytochrome b561 and DOMON domain-containing protein"/>
    <property type="match status" value="1"/>
</dbReference>
<dbReference type="Pfam" id="PF04526">
    <property type="entry name" value="DUF568"/>
    <property type="match status" value="1"/>
</dbReference>
<dbReference type="InterPro" id="IPR006593">
    <property type="entry name" value="Cyt_b561/ferric_Rdtase_TM"/>
</dbReference>
<dbReference type="CDD" id="cd09629">
    <property type="entry name" value="DOMON_CIL1_like"/>
    <property type="match status" value="1"/>
</dbReference>
<reference evidence="16 17" key="1">
    <citation type="submission" date="2020-08" db="EMBL/GenBank/DDBJ databases">
        <title>Plant Genome Project.</title>
        <authorList>
            <person name="Zhang R.-G."/>
        </authorList>
    </citation>
    <scope>NUCLEOTIDE SEQUENCE [LARGE SCALE GENOMIC DNA]</scope>
    <source>
        <strain evidence="16">WSP0</strain>
        <tissue evidence="16">Leaf</tissue>
    </source>
</reference>
<evidence type="ECO:0000259" key="15">
    <source>
        <dbReference type="PROSITE" id="PS50939"/>
    </source>
</evidence>
<feature type="transmembrane region" description="Helical" evidence="12">
    <location>
        <begin position="279"/>
        <end position="296"/>
    </location>
</feature>
<evidence type="ECO:0000256" key="5">
    <source>
        <dbReference type="ARBA" id="ARBA00022729"/>
    </source>
</evidence>
<evidence type="ECO:0000256" key="12">
    <source>
        <dbReference type="SAM" id="Phobius"/>
    </source>
</evidence>
<evidence type="ECO:0000256" key="6">
    <source>
        <dbReference type="ARBA" id="ARBA00022982"/>
    </source>
</evidence>
<dbReference type="EMBL" id="JACTNZ010000006">
    <property type="protein sequence ID" value="KAG5545741.1"/>
    <property type="molecule type" value="Genomic_DNA"/>
</dbReference>
<keyword evidence="2 10" id="KW-0813">Transport</keyword>
<dbReference type="PROSITE" id="PS50836">
    <property type="entry name" value="DOMON"/>
    <property type="match status" value="1"/>
</dbReference>
<dbReference type="InterPro" id="IPR017214">
    <property type="entry name" value="UCP037471"/>
</dbReference>
<dbReference type="PANTHER" id="PTHR23130">
    <property type="entry name" value="CYTOCHROME B561 AND DOMON DOMAIN-CONTAINING PROTEIN"/>
    <property type="match status" value="1"/>
</dbReference>
<comment type="subcellular location">
    <subcellularLocation>
        <location evidence="1">Membrane</location>
        <topology evidence="1">Multi-pass membrane protein</topology>
    </subcellularLocation>
</comment>
<keyword evidence="8 10" id="KW-0472">Membrane</keyword>
<feature type="domain" description="DOMON" evidence="14">
    <location>
        <begin position="47"/>
        <end position="161"/>
    </location>
</feature>
<feature type="domain" description="Cytochrome b561" evidence="15">
    <location>
        <begin position="175"/>
        <end position="367"/>
    </location>
</feature>
<evidence type="ECO:0000313" key="17">
    <source>
        <dbReference type="Proteomes" id="UP000823749"/>
    </source>
</evidence>
<feature type="transmembrane region" description="Helical" evidence="12">
    <location>
        <begin position="308"/>
        <end position="328"/>
    </location>
</feature>
<accession>A0AAV6K017</accession>
<evidence type="ECO:0000256" key="11">
    <source>
        <dbReference type="PIRSR" id="PIRSR037471-1"/>
    </source>
</evidence>
<evidence type="ECO:0000256" key="3">
    <source>
        <dbReference type="ARBA" id="ARBA00022692"/>
    </source>
</evidence>
<dbReference type="GO" id="GO:0046872">
    <property type="term" value="F:metal ion binding"/>
    <property type="evidence" value="ECO:0007669"/>
    <property type="project" value="UniProtKB-KW"/>
</dbReference>
<evidence type="ECO:0000259" key="14">
    <source>
        <dbReference type="PROSITE" id="PS50836"/>
    </source>
</evidence>
<organism evidence="16 17">
    <name type="scientific">Rhododendron griersonianum</name>
    <dbReference type="NCBI Taxonomy" id="479676"/>
    <lineage>
        <taxon>Eukaryota</taxon>
        <taxon>Viridiplantae</taxon>
        <taxon>Streptophyta</taxon>
        <taxon>Embryophyta</taxon>
        <taxon>Tracheophyta</taxon>
        <taxon>Spermatophyta</taxon>
        <taxon>Magnoliopsida</taxon>
        <taxon>eudicotyledons</taxon>
        <taxon>Gunneridae</taxon>
        <taxon>Pentapetalae</taxon>
        <taxon>asterids</taxon>
        <taxon>Ericales</taxon>
        <taxon>Ericaceae</taxon>
        <taxon>Ericoideae</taxon>
        <taxon>Rhodoreae</taxon>
        <taxon>Rhododendron</taxon>
    </lineage>
</organism>
<gene>
    <name evidence="16" type="ORF">RHGRI_018032</name>
</gene>
<dbReference type="InterPro" id="IPR005018">
    <property type="entry name" value="DOMON_domain"/>
</dbReference>
<keyword evidence="4 11" id="KW-0479">Metal-binding</keyword>
<keyword evidence="5 13" id="KW-0732">Signal</keyword>
<dbReference type="PROSITE" id="PS50939">
    <property type="entry name" value="CYTOCHROME_B561"/>
    <property type="match status" value="1"/>
</dbReference>
<evidence type="ECO:0000256" key="7">
    <source>
        <dbReference type="ARBA" id="ARBA00022989"/>
    </source>
</evidence>
<comment type="cofactor">
    <cofactor evidence="10">
        <name>heme b</name>
        <dbReference type="ChEBI" id="CHEBI:60344"/>
    </cofactor>
    <text evidence="10">Binds 2 heme b groups non-covalently.</text>
</comment>
<evidence type="ECO:0000256" key="1">
    <source>
        <dbReference type="ARBA" id="ARBA00004141"/>
    </source>
</evidence>
<name>A0AAV6K017_9ERIC</name>
<dbReference type="PIRSF" id="PIRSF037471">
    <property type="entry name" value="UCP037471"/>
    <property type="match status" value="1"/>
</dbReference>
<dbReference type="GO" id="GO:0016020">
    <property type="term" value="C:membrane"/>
    <property type="evidence" value="ECO:0007669"/>
    <property type="project" value="UniProtKB-SubCell"/>
</dbReference>
<keyword evidence="6 10" id="KW-0249">Electron transport</keyword>
<evidence type="ECO:0000313" key="16">
    <source>
        <dbReference type="EMBL" id="KAG5545741.1"/>
    </source>
</evidence>
<dbReference type="EMBL" id="JACTNZ010000006">
    <property type="protein sequence ID" value="KAG5545742.1"/>
    <property type="molecule type" value="Genomic_DNA"/>
</dbReference>
<dbReference type="Proteomes" id="UP000823749">
    <property type="component" value="Chromosome 6"/>
</dbReference>
<keyword evidence="11" id="KW-0408">Iron</keyword>
<feature type="binding site" description="axial binding residue" evidence="11">
    <location>
        <position position="276"/>
    </location>
    <ligand>
        <name>heme b</name>
        <dbReference type="ChEBI" id="CHEBI:60344"/>
        <label>1</label>
    </ligand>
    <ligandPart>
        <name>Fe</name>
        <dbReference type="ChEBI" id="CHEBI:18248"/>
    </ligandPart>
</feature>